<reference evidence="1 2" key="1">
    <citation type="submission" date="2015-09" db="EMBL/GenBank/DDBJ databases">
        <title>Sorangium comparison.</title>
        <authorList>
            <person name="Zaburannyi N."/>
            <person name="Bunk B."/>
            <person name="Overmann J."/>
            <person name="Mueller R."/>
        </authorList>
    </citation>
    <scope>NUCLEOTIDE SEQUENCE [LARGE SCALE GENOMIC DNA]</scope>
    <source>
        <strain evidence="1 2">So ceGT47</strain>
    </source>
</reference>
<evidence type="ECO:0008006" key="3">
    <source>
        <dbReference type="Google" id="ProtNLM"/>
    </source>
</evidence>
<proteinExistence type="predicted"/>
<dbReference type="RefSeq" id="WP_129349589.1">
    <property type="nucleotide sequence ID" value="NZ_CP012670.1"/>
</dbReference>
<evidence type="ECO:0000313" key="1">
    <source>
        <dbReference type="EMBL" id="AUX24006.1"/>
    </source>
</evidence>
<dbReference type="EMBL" id="CP012670">
    <property type="protein sequence ID" value="AUX24006.1"/>
    <property type="molecule type" value="Genomic_DNA"/>
</dbReference>
<dbReference type="AlphaFoldDB" id="A0A4P2Q4P3"/>
<organism evidence="1 2">
    <name type="scientific">Sorangium cellulosum</name>
    <name type="common">Polyangium cellulosum</name>
    <dbReference type="NCBI Taxonomy" id="56"/>
    <lineage>
        <taxon>Bacteria</taxon>
        <taxon>Pseudomonadati</taxon>
        <taxon>Myxococcota</taxon>
        <taxon>Polyangia</taxon>
        <taxon>Polyangiales</taxon>
        <taxon>Polyangiaceae</taxon>
        <taxon>Sorangium</taxon>
    </lineage>
</organism>
<dbReference type="Proteomes" id="UP000295781">
    <property type="component" value="Chromosome"/>
</dbReference>
<sequence length="160" mass="17606">MTVLLQNEYLTVTADPDRSLVRTTRSEIALPSPDEFIRVHTEALQIYESLVRGRLGHLVDLRQVPMNNDPAFEAATQRIRGMLVQDFAAVALVVRTAVGALQVKRLVRETHSDNVVIFHDEDAAMAFLAEVLGARASRISLLPGGPARSTRPPARTAKGR</sequence>
<dbReference type="OrthoDB" id="5515967at2"/>
<name>A0A4P2Q4P3_SORCE</name>
<evidence type="ECO:0000313" key="2">
    <source>
        <dbReference type="Proteomes" id="UP000295781"/>
    </source>
</evidence>
<accession>A0A4P2Q4P3</accession>
<gene>
    <name evidence="1" type="ORF">SOCEGT47_045370</name>
</gene>
<protein>
    <recommendedName>
        <fullName evidence="3">STAS/SEC14 domain-containing protein</fullName>
    </recommendedName>
</protein>